<dbReference type="InterPro" id="IPR005119">
    <property type="entry name" value="LysR_subst-bd"/>
</dbReference>
<proteinExistence type="inferred from homology"/>
<dbReference type="PRINTS" id="PR00039">
    <property type="entry name" value="HTHLYSR"/>
</dbReference>
<dbReference type="PANTHER" id="PTHR30126:SF39">
    <property type="entry name" value="HTH-TYPE TRANSCRIPTIONAL REGULATOR CYSL"/>
    <property type="match status" value="1"/>
</dbReference>
<dbReference type="SUPFAM" id="SSF53850">
    <property type="entry name" value="Periplasmic binding protein-like II"/>
    <property type="match status" value="1"/>
</dbReference>
<dbReference type="RefSeq" id="WP_191173369.1">
    <property type="nucleotide sequence ID" value="NZ_JACXZS010000016.1"/>
</dbReference>
<dbReference type="PANTHER" id="PTHR30126">
    <property type="entry name" value="HTH-TYPE TRANSCRIPTIONAL REGULATOR"/>
    <property type="match status" value="1"/>
</dbReference>
<dbReference type="Gene3D" id="3.40.190.290">
    <property type="match status" value="1"/>
</dbReference>
<comment type="similarity">
    <text evidence="1">Belongs to the LysR transcriptional regulatory family.</text>
</comment>
<dbReference type="InterPro" id="IPR000847">
    <property type="entry name" value="LysR_HTH_N"/>
</dbReference>
<dbReference type="Pfam" id="PF00126">
    <property type="entry name" value="HTH_1"/>
    <property type="match status" value="1"/>
</dbReference>
<dbReference type="Pfam" id="PF03466">
    <property type="entry name" value="LysR_substrate"/>
    <property type="match status" value="1"/>
</dbReference>
<evidence type="ECO:0000313" key="7">
    <source>
        <dbReference type="Proteomes" id="UP000598426"/>
    </source>
</evidence>
<dbReference type="InterPro" id="IPR036388">
    <property type="entry name" value="WH-like_DNA-bd_sf"/>
</dbReference>
<keyword evidence="7" id="KW-1185">Reference proteome</keyword>
<keyword evidence="3" id="KW-0238">DNA-binding</keyword>
<evidence type="ECO:0000259" key="5">
    <source>
        <dbReference type="PROSITE" id="PS50931"/>
    </source>
</evidence>
<dbReference type="Proteomes" id="UP000598426">
    <property type="component" value="Unassembled WGS sequence"/>
</dbReference>
<evidence type="ECO:0000256" key="4">
    <source>
        <dbReference type="ARBA" id="ARBA00023163"/>
    </source>
</evidence>
<dbReference type="InterPro" id="IPR036390">
    <property type="entry name" value="WH_DNA-bd_sf"/>
</dbReference>
<evidence type="ECO:0000256" key="2">
    <source>
        <dbReference type="ARBA" id="ARBA00023015"/>
    </source>
</evidence>
<keyword evidence="4" id="KW-0804">Transcription</keyword>
<dbReference type="PROSITE" id="PS50931">
    <property type="entry name" value="HTH_LYSR"/>
    <property type="match status" value="1"/>
</dbReference>
<keyword evidence="2" id="KW-0805">Transcription regulation</keyword>
<name>A0ABR8NT16_9MICO</name>
<sequence>MQELDLLHTFLEVHRAGSLTAAASRLGVSQPAVSERIARLEAELGDELLVRTARGVTPTAAGDALAARIGEPVDRLREVWAAPAASAPATVRIGAASDVTAARLVPALAPLTVQGVRIAFTLGLAHDLLARLADAELDVVVSSVRAPMRGIRYRGLVDEEFVLVGAPSIARTVDAARLAADPAAALQHLPLVAYDAELSIVRRYWRSQFGHRPANPVAMTVPDLRGVLSAVIAGVGVSALPRYLAQPAVDAGAVVVLHRLDEAPINTLHLAIRAAEAPSPAAGRVIEVLVERAREWDVF</sequence>
<reference evidence="6 7" key="1">
    <citation type="submission" date="2020-09" db="EMBL/GenBank/DDBJ databases">
        <title>Isolation and identification of active actinomycetes.</title>
        <authorList>
            <person name="Li X."/>
        </authorList>
    </citation>
    <scope>NUCLEOTIDE SEQUENCE [LARGE SCALE GENOMIC DNA]</scope>
    <source>
        <strain evidence="6 7">NEAU-LLC</strain>
    </source>
</reference>
<accession>A0ABR8NT16</accession>
<gene>
    <name evidence="6" type="ORF">IF188_18945</name>
</gene>
<evidence type="ECO:0000313" key="6">
    <source>
        <dbReference type="EMBL" id="MBD3943774.1"/>
    </source>
</evidence>
<evidence type="ECO:0000256" key="3">
    <source>
        <dbReference type="ARBA" id="ARBA00023125"/>
    </source>
</evidence>
<protein>
    <submittedName>
        <fullName evidence="6">LysR family transcriptional regulator</fullName>
    </submittedName>
</protein>
<comment type="caution">
    <text evidence="6">The sequence shown here is derived from an EMBL/GenBank/DDBJ whole genome shotgun (WGS) entry which is preliminary data.</text>
</comment>
<dbReference type="SUPFAM" id="SSF46785">
    <property type="entry name" value="Winged helix' DNA-binding domain"/>
    <property type="match status" value="1"/>
</dbReference>
<organism evidence="6 7">
    <name type="scientific">Microbacterium helvum</name>
    <dbReference type="NCBI Taxonomy" id="2773713"/>
    <lineage>
        <taxon>Bacteria</taxon>
        <taxon>Bacillati</taxon>
        <taxon>Actinomycetota</taxon>
        <taxon>Actinomycetes</taxon>
        <taxon>Micrococcales</taxon>
        <taxon>Microbacteriaceae</taxon>
        <taxon>Microbacterium</taxon>
    </lineage>
</organism>
<feature type="domain" description="HTH lysR-type" evidence="5">
    <location>
        <begin position="1"/>
        <end position="59"/>
    </location>
</feature>
<dbReference type="CDD" id="cd05466">
    <property type="entry name" value="PBP2_LTTR_substrate"/>
    <property type="match status" value="1"/>
</dbReference>
<dbReference type="Gene3D" id="1.10.10.10">
    <property type="entry name" value="Winged helix-like DNA-binding domain superfamily/Winged helix DNA-binding domain"/>
    <property type="match status" value="1"/>
</dbReference>
<evidence type="ECO:0000256" key="1">
    <source>
        <dbReference type="ARBA" id="ARBA00009437"/>
    </source>
</evidence>
<dbReference type="EMBL" id="JACXZS010000016">
    <property type="protein sequence ID" value="MBD3943774.1"/>
    <property type="molecule type" value="Genomic_DNA"/>
</dbReference>